<protein>
    <recommendedName>
        <fullName evidence="3">F-box domain-containing protein</fullName>
    </recommendedName>
</protein>
<dbReference type="AlphaFoldDB" id="A0A0C9ZRS8"/>
<evidence type="ECO:0000259" key="3">
    <source>
        <dbReference type="PROSITE" id="PS50181"/>
    </source>
</evidence>
<dbReference type="Proteomes" id="UP000054485">
    <property type="component" value="Unassembled WGS sequence"/>
</dbReference>
<dbReference type="Gene3D" id="3.80.10.10">
    <property type="entry name" value="Ribonuclease Inhibitor"/>
    <property type="match status" value="1"/>
</dbReference>
<keyword evidence="1" id="KW-0677">Repeat</keyword>
<dbReference type="SUPFAM" id="SSF48452">
    <property type="entry name" value="TPR-like"/>
    <property type="match status" value="1"/>
</dbReference>
<dbReference type="PROSITE" id="PS50181">
    <property type="entry name" value="FBOX"/>
    <property type="match status" value="1"/>
</dbReference>
<dbReference type="HOGENOM" id="CLU_511015_0_0_1"/>
<gene>
    <name evidence="4" type="ORF">CY34DRAFT_807200</name>
</gene>
<dbReference type="InterPro" id="IPR032675">
    <property type="entry name" value="LRR_dom_sf"/>
</dbReference>
<evidence type="ECO:0000256" key="1">
    <source>
        <dbReference type="ARBA" id="ARBA00022737"/>
    </source>
</evidence>
<dbReference type="InterPro" id="IPR036047">
    <property type="entry name" value="F-box-like_dom_sf"/>
</dbReference>
<name>A0A0C9ZRS8_9AGAM</name>
<evidence type="ECO:0000256" key="2">
    <source>
        <dbReference type="ARBA" id="ARBA00022803"/>
    </source>
</evidence>
<sequence length="553" mass="61760">MSWKESFQLGVSNFKKNKHSEALVLFDEAISLGCDSFIVYDSRAAVHEKLGNNKAALIDAKKVVDTAPDRWQGYARSARLFHALNKDEAAIKMIDLALERIKPDDSQRLQELNTLKSQATDALKAADERRRARIAKTAYHIGKLPVEIFAEILCIVVAADHAHILKLSHVCKHWRGIAIKTPLLWQTLVVSKHRPTIKVRLWMERARTHILHLSFHHNIPEMDWPSILSELSSLSWCGLRSLAASGSLFSRLYDLLHQLSKTEAISRLEHLDISGCPGFERFLPDFEDSHLDTLKVANFTPSMGGLWSRVHRLKTMTIEAGWIEILPALTANQSLENLVLSNLVPIPMQSGDDDRAELSNLQCLKLFNIGLVSSITRVIVAPNLRVLHLFNIGYSSDVLGFAHADPLRALKELRVGSCTTTASSLITLIAGAPVLETLQISGIHGVVNDVLDFICGTHLNDQQQDVCTVLKHVDLSSCGDLLTRNAYSLVKTRLRTDQPVTVDGVQPGCRAEIESLRLDGCPLMEAEMLPWFRGKVKAFSCVYMTKKEGKQRR</sequence>
<keyword evidence="2" id="KW-0802">TPR repeat</keyword>
<evidence type="ECO:0000313" key="5">
    <source>
        <dbReference type="Proteomes" id="UP000054485"/>
    </source>
</evidence>
<dbReference type="PANTHER" id="PTHR22904">
    <property type="entry name" value="TPR REPEAT CONTAINING PROTEIN"/>
    <property type="match status" value="1"/>
</dbReference>
<dbReference type="GO" id="GO:0051879">
    <property type="term" value="F:Hsp90 protein binding"/>
    <property type="evidence" value="ECO:0007669"/>
    <property type="project" value="TreeGrafter"/>
</dbReference>
<dbReference type="Gene3D" id="1.20.1280.50">
    <property type="match status" value="1"/>
</dbReference>
<dbReference type="InParanoid" id="A0A0C9ZRS8"/>
<organism evidence="4 5">
    <name type="scientific">Suillus luteus UH-Slu-Lm8-n1</name>
    <dbReference type="NCBI Taxonomy" id="930992"/>
    <lineage>
        <taxon>Eukaryota</taxon>
        <taxon>Fungi</taxon>
        <taxon>Dikarya</taxon>
        <taxon>Basidiomycota</taxon>
        <taxon>Agaricomycotina</taxon>
        <taxon>Agaricomycetes</taxon>
        <taxon>Agaricomycetidae</taxon>
        <taxon>Boletales</taxon>
        <taxon>Suillineae</taxon>
        <taxon>Suillaceae</taxon>
        <taxon>Suillus</taxon>
    </lineage>
</organism>
<feature type="domain" description="F-box" evidence="3">
    <location>
        <begin position="138"/>
        <end position="188"/>
    </location>
</feature>
<reference evidence="5" key="2">
    <citation type="submission" date="2015-01" db="EMBL/GenBank/DDBJ databases">
        <title>Evolutionary Origins and Diversification of the Mycorrhizal Mutualists.</title>
        <authorList>
            <consortium name="DOE Joint Genome Institute"/>
            <consortium name="Mycorrhizal Genomics Consortium"/>
            <person name="Kohler A."/>
            <person name="Kuo A."/>
            <person name="Nagy L.G."/>
            <person name="Floudas D."/>
            <person name="Copeland A."/>
            <person name="Barry K.W."/>
            <person name="Cichocki N."/>
            <person name="Veneault-Fourrey C."/>
            <person name="LaButti K."/>
            <person name="Lindquist E.A."/>
            <person name="Lipzen A."/>
            <person name="Lundell T."/>
            <person name="Morin E."/>
            <person name="Murat C."/>
            <person name="Riley R."/>
            <person name="Ohm R."/>
            <person name="Sun H."/>
            <person name="Tunlid A."/>
            <person name="Henrissat B."/>
            <person name="Grigoriev I.V."/>
            <person name="Hibbett D.S."/>
            <person name="Martin F."/>
        </authorList>
    </citation>
    <scope>NUCLEOTIDE SEQUENCE [LARGE SCALE GENOMIC DNA]</scope>
    <source>
        <strain evidence="5">UH-Slu-Lm8-n1</strain>
    </source>
</reference>
<keyword evidence="5" id="KW-1185">Reference proteome</keyword>
<dbReference type="Pfam" id="PF12937">
    <property type="entry name" value="F-box-like"/>
    <property type="match status" value="1"/>
</dbReference>
<dbReference type="SUPFAM" id="SSF81383">
    <property type="entry name" value="F-box domain"/>
    <property type="match status" value="1"/>
</dbReference>
<dbReference type="EMBL" id="KN835302">
    <property type="protein sequence ID" value="KIK40460.1"/>
    <property type="molecule type" value="Genomic_DNA"/>
</dbReference>
<dbReference type="InterPro" id="IPR011990">
    <property type="entry name" value="TPR-like_helical_dom_sf"/>
</dbReference>
<dbReference type="InterPro" id="IPR001810">
    <property type="entry name" value="F-box_dom"/>
</dbReference>
<dbReference type="OrthoDB" id="2423701at2759"/>
<dbReference type="Gene3D" id="1.25.40.10">
    <property type="entry name" value="Tetratricopeptide repeat domain"/>
    <property type="match status" value="1"/>
</dbReference>
<dbReference type="PANTHER" id="PTHR22904:SF523">
    <property type="entry name" value="STRESS-INDUCED-PHOSPHOPROTEIN 1"/>
    <property type="match status" value="1"/>
</dbReference>
<evidence type="ECO:0000313" key="4">
    <source>
        <dbReference type="EMBL" id="KIK40460.1"/>
    </source>
</evidence>
<accession>A0A0C9ZRS8</accession>
<dbReference type="SUPFAM" id="SSF52047">
    <property type="entry name" value="RNI-like"/>
    <property type="match status" value="1"/>
</dbReference>
<proteinExistence type="predicted"/>
<reference evidence="4 5" key="1">
    <citation type="submission" date="2014-04" db="EMBL/GenBank/DDBJ databases">
        <authorList>
            <consortium name="DOE Joint Genome Institute"/>
            <person name="Kuo A."/>
            <person name="Ruytinx J."/>
            <person name="Rineau F."/>
            <person name="Colpaert J."/>
            <person name="Kohler A."/>
            <person name="Nagy L.G."/>
            <person name="Floudas D."/>
            <person name="Copeland A."/>
            <person name="Barry K.W."/>
            <person name="Cichocki N."/>
            <person name="Veneault-Fourrey C."/>
            <person name="LaButti K."/>
            <person name="Lindquist E.A."/>
            <person name="Lipzen A."/>
            <person name="Lundell T."/>
            <person name="Morin E."/>
            <person name="Murat C."/>
            <person name="Sun H."/>
            <person name="Tunlid A."/>
            <person name="Henrissat B."/>
            <person name="Grigoriev I.V."/>
            <person name="Hibbett D.S."/>
            <person name="Martin F."/>
            <person name="Nordberg H.P."/>
            <person name="Cantor M.N."/>
            <person name="Hua S.X."/>
        </authorList>
    </citation>
    <scope>NUCLEOTIDE SEQUENCE [LARGE SCALE GENOMIC DNA]</scope>
    <source>
        <strain evidence="4 5">UH-Slu-Lm8-n1</strain>
    </source>
</reference>